<evidence type="ECO:0000256" key="8">
    <source>
        <dbReference type="ARBA" id="ARBA00022801"/>
    </source>
</evidence>
<feature type="compositionally biased region" description="Polar residues" evidence="11">
    <location>
        <begin position="3133"/>
        <end position="3146"/>
    </location>
</feature>
<dbReference type="InterPro" id="IPR001202">
    <property type="entry name" value="WW_dom"/>
</dbReference>
<evidence type="ECO:0000256" key="11">
    <source>
        <dbReference type="SAM" id="MobiDB-lite"/>
    </source>
</evidence>
<evidence type="ECO:0000256" key="4">
    <source>
        <dbReference type="ARBA" id="ARBA00022512"/>
    </source>
</evidence>
<dbReference type="Gene3D" id="2.70.98.10">
    <property type="match status" value="1"/>
</dbReference>
<name>A0A3R9N1P2_STRCR</name>
<sequence length="3176" mass="350805">MDRDLFDKRCKFGIRKLTLGVCSVIIGAILFGVNQVSADSLADTTTSPAGVVAVSQPSVAPPATEVTGETTSSEVNGKVENEDKPAAATATAPVSTENVATPVSPSTDTGTTLEKPSDATAETEETVERDYYSRSLKNVKPVLEKEDITINKTDHAKEDLSSELDKVKKLKNATVHLEFKPDANSPKFYSVFSASSSSHVNEYFTLAVNNGTAVVEGRDRNGQQFYENYNNAPLKVNAGQWNSITYTVERLKPDSPEGRVRLYVNGVLSRTSYQSGKFLSDMPDLTNMQLGATVRGKQNHWPGTFAVRNLTIYDRALSPEEVAQRSQILKRKELEGQLAPGASLSEKADVFESGAGGQANSQGIKSYRIPALLKTQKGTLIAAADQRRLHASDWGDIGTVIRRSTDGGQTWGPEKTIVNLRNNPKATDPNQGSPVTIDVAMVQDKDGTIHAIYDMFTEGRAVFDLPAKNEEAYTTVDGKIYQILYHENGQKYTIRENGTVYDANGAATTYRVVVNPQEKDYRDKGDLYDGDRLIDNIYFTTKKDSPFRVARTSYLWTSVSKDDGLTWSAPRDITPMVKENWMKFYGVGPGTGIRLHTGPHKGRLVIPTYSTNESSHLHGSQSSRVIYSDDNGQTWHSGAAVNDGRRVNNTEIQSSTMNHPSAQNTEATIVQLANGQLKMFMRGLTRDLQVATSEDGGATWLPEVKRYKDVPDVYVQMSAISTVKDGQEYVILANASGPGRNNGHVRVARVDQAGNLTWIAHREINKGKFAYNSLQQINDQEFGLLYEGAEGNKNDYTLSFKKFNWDFLLKNSVYPTEAKVVSAKYTEEGLVALRFDHEVIVNEAPVFELENGKEATFVTQADSKTLLFYADDDSAGQKITKIKSGNIESIHNLAVSVIGTRLPAAGSAPEAVTPYIAPTPTVPDPDLVARFAAKKTAEWTPVGTTEQHGTVTTVEKNGVRYNQLSSKSTHDNNQNPALFQKEGLQVDQEGNASVNLTFVENSETNHGRFGVFMKYKDTSNNVFVGYDKEGWFWEYKTPGNGNSAWYRQTRVPAPKKGSSNNLVVTLKADGQLNATNNGEQLFNTVTLPAAVKENLKNERKILVKAGTYQGTELTSVLIKTDNQEGMTPTQPTGEKETGPVVDDSKVTYDKIHSATMEVLIDKAFPRVKSYTVNKHTLTGQVKQLDQVTINSHAIKPKVTYRKVDEQTAEYDLVLKDPEHLIDAEMTVRLKVVDNQLHFDVTRIVNHNQVEAGKPVDDVRKLISSINFADNALVSVSSEQAGAKFDGATMSNNTHVSGDDHINVTNPMSDLRKGYMYGFVSTDKLAAGVWSNSQNSFGGGSNDFTRLTAYKQTVGNANYVAIKSSPWQWQKEHKGIVYPDYTLELPSAKVVVTEDANKDNQVDWQDAAVAYRQIMNNPQGWEKVKDITAYRIAMNFGSQAQNPFLMTLDGIKKINLHTDGLGQGVLLKGYGNEGHDSGHLNYADIGKRIGGVEDFKTLIAKAKEYGAHIGIHVNASETYPESKYFKEEILRKNPDGSYSYGWNWLDQGINIDAAYDLAHGRLKRWQDLKEKLGEGLDFIYVDVWGNGQSGDNGAWATHVLAKEINQQGWRFAIEWGHGGEYDSTFQHWAADLTYGGYTNKGINSSIVRFIRNHQKDSWIGDYPSYGGAANYPLLGGYSMKDFEGWQGRSDYNGYVTNLFAHDVMTKYFQHFTVTTWKNGNPVTMNDNGGSYKWTPEMEIGLTDKDNNQVTIRRKSNDVANPGYRERTVTLNGRVIQDGSAYLVPWNWDANGNKLEKAQEKMYYYNTKAGQTTWTLPSDWNDKVYLYKLTDQGKVEEQELTVTNNQLTLDLLANQPYVLYRTRQVNKEMSWSEGMHIYDQGFNSGKLDHWTITGDKSKAEIVKSQGANDMLRIQNNTSTVTLTQKLTGLKPNTKYAAYVGVDNRSDAKASITVQSGGKTITNYTNKSIAQNYVKAYAHNTNRSNATVDNTSYFQNMYVYFTTGDDVSNVTLTLSREAGEKATYFDEIRVFENNSTMYAGGHDNQKGVFKQNFENVGQGIFPFVIGGIEGVEDNRTHLSEKNAPYTQRGWNGKKIDDVIEGDWSLKTNGLVSRQRMVYQTIPQNFRFEAGKTYRVTFDYEAGSDGTYAFVSGNGEVTWKQAGNQWTSDLGNAQVHELPNTWKGPQKAKRATFLVTGAPDGNTWIGIYSTARGGNTNGDAGGDANFRGYNDFVMDRLQIEEVELTGKMLIDEAVNNYLPLVARTNYTTESMNALKDAVYNLTQQDDDISVDVARQAIAAVDHLKAALVEKKTSLKAADFESLEAPAQPGEELAKAFDGNRSSLWHTPWSGGGANKPATMVLREPTDLTGLTYVPRSSGSNGNLKNVTLVVTDEAGQEHRFSANNWPNNAATKTIDFGRVIKAKKIVLTGTQTYGDSENEYQSAAELVFNLPTTSEAALDTSAYDKALARAKMLTSQANREAVEEFLQVAAYVTNNHLLTPTRLAEFTTYLNSLEDTPATPPVHKTTPDEGVKIPVVEQPRLDVVTEALPFNTVERENPQLPKGTRKVVQEGKNGEKTTLVEVTIENGQETGRVTRDSFVSKAPVDKIVEIGKPVEQITPAEGVKNLVVEQPRLDIVTEVLPFNTVERENPQLPKGTRKVVQEGKNGEKTTLVEVTIENGQETGRVTRDSFVSKDAVDKIVEVGKPAEQVTPDQGLKNLVVEQPRLYIVTETLPFNTVEHESAQLPKGTRKVVQEGKAGEKTVLVEVTIENGKESGRVTRDSFVSKSPVDKIVEVGKPVEQVTPDQGVKKLVVEQPRLDVVTEEVGFNTVERENAQLPKGTRKVVQEGKAGEKTVLVEVTIENGKESGRVTRDSFVSKSPVDKIVEVGKPVEQITPAEGVKNLVVEQPRLDIVTETLPFNTVERENPQLPKGTRKVVQEGKDGEKTTLVEVTIENGQETGRVTRDSFVSKDPVDQIVEVGSKEEKPNKPTTPEKPVEPSKPSKPENNLRILTDEATKVQVIGMKSTLDQVVALKVKKVAAQSLEGKLYDAYDIRLEDQFGKAVQPKGKVFVSLPVASNKDVENVFFMTAANQLDAVSFQQKGHYIEYMTDQLGVYAVVYKSTATPQMQEQVHGAKGASPSQGPATKSATLPSTGTATDSAFLLGLLLALTGLFLMKKKENM</sequence>
<dbReference type="GO" id="GO:0033926">
    <property type="term" value="F:endo-alpha-N-acetylgalactosaminidase activity"/>
    <property type="evidence" value="ECO:0007669"/>
    <property type="project" value="InterPro"/>
</dbReference>
<comment type="caution">
    <text evidence="16">The sequence shown here is derived from an EMBL/GenBank/DDBJ whole genome shotgun (WGS) entry which is preliminary data.</text>
</comment>
<dbReference type="Gene3D" id="2.120.10.10">
    <property type="match status" value="1"/>
</dbReference>
<dbReference type="Pfam" id="PF17995">
    <property type="entry name" value="GH101_N"/>
    <property type="match status" value="1"/>
</dbReference>
<proteinExistence type="inferred from homology"/>
<dbReference type="Gene3D" id="2.60.40.1180">
    <property type="entry name" value="Golgi alpha-mannosidase II"/>
    <property type="match status" value="1"/>
</dbReference>
<feature type="domain" description="G5" evidence="15">
    <location>
        <begin position="2622"/>
        <end position="2702"/>
    </location>
</feature>
<keyword evidence="12" id="KW-0812">Transmembrane</keyword>
<feature type="domain" description="Gram-positive cocci surface proteins LPxTG" evidence="14">
    <location>
        <begin position="3145"/>
        <end position="3176"/>
    </location>
</feature>
<gene>
    <name evidence="16" type="ORF">D8790_07075</name>
</gene>
<dbReference type="InterPro" id="IPR036278">
    <property type="entry name" value="Sialidase_sf"/>
</dbReference>
<dbReference type="GO" id="GO:0030246">
    <property type="term" value="F:carbohydrate binding"/>
    <property type="evidence" value="ECO:0007669"/>
    <property type="project" value="InterPro"/>
</dbReference>
<comment type="similarity">
    <text evidence="2">Belongs to the glycosyl hydrolase 33 family.</text>
</comment>
<feature type="domain" description="G5" evidence="15">
    <location>
        <begin position="2530"/>
        <end position="2610"/>
    </location>
</feature>
<dbReference type="SUPFAM" id="SSF49785">
    <property type="entry name" value="Galactose-binding domain-like"/>
    <property type="match status" value="1"/>
</dbReference>
<dbReference type="InterPro" id="IPR035364">
    <property type="entry name" value="Beta_sandwich_GH101"/>
</dbReference>
<dbReference type="InterPro" id="IPR040575">
    <property type="entry name" value="GH101_N"/>
</dbReference>
<evidence type="ECO:0000259" key="13">
    <source>
        <dbReference type="PROSITE" id="PS50020"/>
    </source>
</evidence>
<dbReference type="Gene3D" id="6.10.140.660">
    <property type="match status" value="1"/>
</dbReference>
<dbReference type="InterPro" id="IPR040633">
    <property type="entry name" value="Gal_mutarotas_3"/>
</dbReference>
<dbReference type="InterPro" id="IPR025706">
    <property type="entry name" value="Endoa_GalNAc"/>
</dbReference>
<dbReference type="InterPro" id="IPR014718">
    <property type="entry name" value="GH-type_carb-bd"/>
</dbReference>
<evidence type="ECO:0000256" key="6">
    <source>
        <dbReference type="ARBA" id="ARBA00022729"/>
    </source>
</evidence>
<dbReference type="GO" id="GO:0006689">
    <property type="term" value="P:ganglioside catabolic process"/>
    <property type="evidence" value="ECO:0007669"/>
    <property type="project" value="TreeGrafter"/>
</dbReference>
<keyword evidence="9" id="KW-0572">Peptidoglycan-anchor</keyword>
<dbReference type="InterPro" id="IPR013780">
    <property type="entry name" value="Glyco_hydro_b"/>
</dbReference>
<evidence type="ECO:0000256" key="12">
    <source>
        <dbReference type="SAM" id="Phobius"/>
    </source>
</evidence>
<evidence type="ECO:0000256" key="3">
    <source>
        <dbReference type="ARBA" id="ARBA00012733"/>
    </source>
</evidence>
<evidence type="ECO:0000256" key="7">
    <source>
        <dbReference type="ARBA" id="ARBA00022737"/>
    </source>
</evidence>
<dbReference type="InterPro" id="IPR005877">
    <property type="entry name" value="YSIRK_signal_dom"/>
</dbReference>
<dbReference type="InterPro" id="IPR008979">
    <property type="entry name" value="Galactose-bd-like_sf"/>
</dbReference>
<dbReference type="SUPFAM" id="SSF50939">
    <property type="entry name" value="Sialidases"/>
    <property type="match status" value="1"/>
</dbReference>
<keyword evidence="12" id="KW-0472">Membrane</keyword>
<dbReference type="Pfam" id="PF17451">
    <property type="entry name" value="Glyco_hyd_101C"/>
    <property type="match status" value="1"/>
</dbReference>
<dbReference type="GO" id="GO:0016020">
    <property type="term" value="C:membrane"/>
    <property type="evidence" value="ECO:0007669"/>
    <property type="project" value="TreeGrafter"/>
</dbReference>
<dbReference type="NCBIfam" id="TIGR01167">
    <property type="entry name" value="LPXTG_anchor"/>
    <property type="match status" value="1"/>
</dbReference>
<dbReference type="Pfam" id="PF13088">
    <property type="entry name" value="BNR_2"/>
    <property type="match status" value="1"/>
</dbReference>
<keyword evidence="12" id="KW-1133">Transmembrane helix</keyword>
<evidence type="ECO:0000259" key="14">
    <source>
        <dbReference type="PROSITE" id="PS50847"/>
    </source>
</evidence>
<dbReference type="Proteomes" id="UP000278843">
    <property type="component" value="Unassembled WGS sequence"/>
</dbReference>
<protein>
    <recommendedName>
        <fullName evidence="3">exo-alpha-sialidase</fullName>
        <ecNumber evidence="3">3.2.1.18</ecNumber>
    </recommendedName>
</protein>
<dbReference type="NCBIfam" id="TIGR01168">
    <property type="entry name" value="YSIRK_signal"/>
    <property type="match status" value="1"/>
</dbReference>
<keyword evidence="8 16" id="KW-0378">Hydrolase</keyword>
<accession>A0A3R9N1P2</accession>
<evidence type="ECO:0000256" key="5">
    <source>
        <dbReference type="ARBA" id="ARBA00022525"/>
    </source>
</evidence>
<evidence type="ECO:0000313" key="17">
    <source>
        <dbReference type="Proteomes" id="UP000278843"/>
    </source>
</evidence>
<dbReference type="Gene3D" id="3.20.20.80">
    <property type="entry name" value="Glycosidases"/>
    <property type="match status" value="1"/>
</dbReference>
<dbReference type="Gene3D" id="2.60.120.200">
    <property type="match status" value="1"/>
</dbReference>
<dbReference type="Pfam" id="PF21466">
    <property type="entry name" value="GH101_dom-5"/>
    <property type="match status" value="1"/>
</dbReference>
<dbReference type="SUPFAM" id="SSF49899">
    <property type="entry name" value="Concanavalin A-like lectins/glucanases"/>
    <property type="match status" value="1"/>
</dbReference>
<dbReference type="InterPro" id="IPR011098">
    <property type="entry name" value="G5_dom"/>
</dbReference>
<evidence type="ECO:0000256" key="2">
    <source>
        <dbReference type="ARBA" id="ARBA00009348"/>
    </source>
</evidence>
<dbReference type="PROSITE" id="PS50847">
    <property type="entry name" value="GRAM_POS_ANCHORING"/>
    <property type="match status" value="1"/>
</dbReference>
<feature type="region of interest" description="Disordered" evidence="11">
    <location>
        <begin position="3124"/>
        <end position="3146"/>
    </location>
</feature>
<dbReference type="Gene3D" id="2.20.230.10">
    <property type="entry name" value="Resuscitation-promoting factor rpfb"/>
    <property type="match status" value="5"/>
</dbReference>
<feature type="domain" description="G5" evidence="15">
    <location>
        <begin position="2898"/>
        <end position="2978"/>
    </location>
</feature>
<feature type="region of interest" description="Disordered" evidence="11">
    <location>
        <begin position="2969"/>
        <end position="3003"/>
    </location>
</feature>
<dbReference type="InterPro" id="IPR019931">
    <property type="entry name" value="LPXTG_anchor"/>
</dbReference>
<dbReference type="Gene3D" id="2.60.120.870">
    <property type="match status" value="1"/>
</dbReference>
<dbReference type="PROSITE" id="PS51109">
    <property type="entry name" value="G5"/>
    <property type="match status" value="5"/>
</dbReference>
<dbReference type="CDD" id="cd15482">
    <property type="entry name" value="Sialidase_non-viral"/>
    <property type="match status" value="1"/>
</dbReference>
<feature type="compositionally biased region" description="Basic and acidic residues" evidence="11">
    <location>
        <begin position="2989"/>
        <end position="2998"/>
    </location>
</feature>
<keyword evidence="4" id="KW-0134">Cell wall</keyword>
<dbReference type="InterPro" id="IPR040502">
    <property type="entry name" value="GH101_dom-6"/>
</dbReference>
<feature type="domain" description="G5" evidence="15">
    <location>
        <begin position="2714"/>
        <end position="2794"/>
    </location>
</feature>
<dbReference type="InterPro" id="IPR026856">
    <property type="entry name" value="Sialidase_fam"/>
</dbReference>
<dbReference type="InterPro" id="IPR011040">
    <property type="entry name" value="Sialidase"/>
</dbReference>
<dbReference type="GO" id="GO:0005737">
    <property type="term" value="C:cytoplasm"/>
    <property type="evidence" value="ECO:0007669"/>
    <property type="project" value="TreeGrafter"/>
</dbReference>
<dbReference type="EC" id="3.2.1.18" evidence="3"/>
<dbReference type="Gene3D" id="2.40.220.10">
    <property type="entry name" value="Intramolecular Trans-sialidase, Domain 3"/>
    <property type="match status" value="1"/>
</dbReference>
<dbReference type="Pfam" id="PF17974">
    <property type="entry name" value="GalBD_like"/>
    <property type="match status" value="1"/>
</dbReference>
<dbReference type="SMART" id="SM01208">
    <property type="entry name" value="G5"/>
    <property type="match status" value="5"/>
</dbReference>
<evidence type="ECO:0000256" key="10">
    <source>
        <dbReference type="ARBA" id="ARBA00023295"/>
    </source>
</evidence>
<dbReference type="Pfam" id="PF12905">
    <property type="entry name" value="Glyco_hydro_101"/>
    <property type="match status" value="1"/>
</dbReference>
<organism evidence="16 17">
    <name type="scientific">Streptococcus cristatus</name>
    <dbReference type="NCBI Taxonomy" id="45634"/>
    <lineage>
        <taxon>Bacteria</taxon>
        <taxon>Bacillati</taxon>
        <taxon>Bacillota</taxon>
        <taxon>Bacilli</taxon>
        <taxon>Lactobacillales</taxon>
        <taxon>Streptococcaceae</taxon>
        <taxon>Streptococcus</taxon>
    </lineage>
</organism>
<feature type="region of interest" description="Disordered" evidence="11">
    <location>
        <begin position="56"/>
        <end position="127"/>
    </location>
</feature>
<evidence type="ECO:0000259" key="15">
    <source>
        <dbReference type="PROSITE" id="PS51109"/>
    </source>
</evidence>
<keyword evidence="7" id="KW-0677">Repeat</keyword>
<feature type="transmembrane region" description="Helical" evidence="12">
    <location>
        <begin position="12"/>
        <end position="33"/>
    </location>
</feature>
<dbReference type="PROSITE" id="PS50020">
    <property type="entry name" value="WW_DOMAIN_2"/>
    <property type="match status" value="1"/>
</dbReference>
<feature type="compositionally biased region" description="Polar residues" evidence="11">
    <location>
        <begin position="94"/>
        <end position="114"/>
    </location>
</feature>
<dbReference type="Gene3D" id="2.60.120.260">
    <property type="entry name" value="Galactose-binding domain-like"/>
    <property type="match status" value="3"/>
</dbReference>
<dbReference type="GO" id="GO:0009313">
    <property type="term" value="P:oligosaccharide catabolic process"/>
    <property type="evidence" value="ECO:0007669"/>
    <property type="project" value="TreeGrafter"/>
</dbReference>
<feature type="compositionally biased region" description="Low complexity" evidence="11">
    <location>
        <begin position="56"/>
        <end position="75"/>
    </location>
</feature>
<evidence type="ECO:0000256" key="1">
    <source>
        <dbReference type="ARBA" id="ARBA00000427"/>
    </source>
</evidence>
<keyword evidence="5" id="KW-0964">Secreted</keyword>
<evidence type="ECO:0000313" key="16">
    <source>
        <dbReference type="EMBL" id="RSJ95024.1"/>
    </source>
</evidence>
<dbReference type="InterPro" id="IPR023364">
    <property type="entry name" value="Trans_sialidase_dom3"/>
</dbReference>
<dbReference type="PANTHER" id="PTHR10628">
    <property type="entry name" value="SIALIDASE"/>
    <property type="match status" value="1"/>
</dbReference>
<dbReference type="InterPro" id="IPR013320">
    <property type="entry name" value="ConA-like_dom_sf"/>
</dbReference>
<dbReference type="NCBIfam" id="NF040533">
    <property type="entry name" value="endo_SpGH101"/>
    <property type="match status" value="1"/>
</dbReference>
<feature type="domain" description="WW" evidence="13">
    <location>
        <begin position="1780"/>
        <end position="1817"/>
    </location>
</feature>
<dbReference type="CDD" id="cd14244">
    <property type="entry name" value="GH_101_like"/>
    <property type="match status" value="1"/>
</dbReference>
<dbReference type="InterPro" id="IPR049314">
    <property type="entry name" value="GH101_dom-5"/>
</dbReference>
<evidence type="ECO:0000256" key="9">
    <source>
        <dbReference type="ARBA" id="ARBA00023088"/>
    </source>
</evidence>
<dbReference type="EMBL" id="RJPU01000004">
    <property type="protein sequence ID" value="RSJ95024.1"/>
    <property type="molecule type" value="Genomic_DNA"/>
</dbReference>
<feature type="domain" description="G5" evidence="15">
    <location>
        <begin position="2806"/>
        <end position="2886"/>
    </location>
</feature>
<comment type="catalytic activity">
    <reaction evidence="1">
        <text>Hydrolysis of alpha-(2-&gt;3)-, alpha-(2-&gt;6)-, alpha-(2-&gt;8)- glycosidic linkages of terminal sialic acid residues in oligosaccharides, glycoproteins, glycolipids, colominic acid and synthetic substrates.</text>
        <dbReference type="EC" id="3.2.1.18"/>
    </reaction>
</comment>
<feature type="transmembrane region" description="Helical" evidence="12">
    <location>
        <begin position="3154"/>
        <end position="3170"/>
    </location>
</feature>
<keyword evidence="6" id="KW-0732">Signal</keyword>
<keyword evidence="10 16" id="KW-0326">Glycosidase</keyword>
<dbReference type="InterPro" id="IPR004124">
    <property type="entry name" value="Glyco_hydro_33_N"/>
</dbReference>
<dbReference type="InterPro" id="IPR000421">
    <property type="entry name" value="FA58C"/>
</dbReference>
<dbReference type="GO" id="GO:0004308">
    <property type="term" value="F:exo-alpha-sialidase activity"/>
    <property type="evidence" value="ECO:0007669"/>
    <property type="project" value="UniProtKB-EC"/>
</dbReference>
<dbReference type="Pfam" id="PF04650">
    <property type="entry name" value="YSIRK_signal"/>
    <property type="match status" value="1"/>
</dbReference>
<dbReference type="PANTHER" id="PTHR10628:SF30">
    <property type="entry name" value="EXO-ALPHA-SIALIDASE"/>
    <property type="match status" value="1"/>
</dbReference>
<reference evidence="16 17" key="1">
    <citation type="submission" date="2018-11" db="EMBL/GenBank/DDBJ databases">
        <title>Species Designations Belie Phenotypic and Genotypic Heterogeneity in Oral Streptococci.</title>
        <authorList>
            <person name="Velsko I."/>
        </authorList>
    </citation>
    <scope>NUCLEOTIDE SEQUENCE [LARGE SCALE GENOMIC DNA]</scope>
    <source>
        <strain evidence="16 17">BCC13</strain>
    </source>
</reference>
<dbReference type="Pfam" id="PF02973">
    <property type="entry name" value="Sialidase"/>
    <property type="match status" value="1"/>
</dbReference>
<dbReference type="SMR" id="A0A3R9N1P2"/>
<dbReference type="Pfam" id="PF18080">
    <property type="entry name" value="Gal_mutarotas_3"/>
    <property type="match status" value="1"/>
</dbReference>
<dbReference type="Pfam" id="PF00754">
    <property type="entry name" value="F5_F8_type_C"/>
    <property type="match status" value="1"/>
</dbReference>
<dbReference type="Pfam" id="PF07501">
    <property type="entry name" value="G5"/>
    <property type="match status" value="5"/>
</dbReference>